<dbReference type="InterPro" id="IPR041664">
    <property type="entry name" value="AAA_16"/>
</dbReference>
<dbReference type="Gene3D" id="1.10.510.10">
    <property type="entry name" value="Transferase(Phosphotransferase) domain 1"/>
    <property type="match status" value="1"/>
</dbReference>
<dbReference type="SUPFAM" id="SSF56112">
    <property type="entry name" value="Protein kinase-like (PK-like)"/>
    <property type="match status" value="1"/>
</dbReference>
<feature type="domain" description="Protein kinase" evidence="1">
    <location>
        <begin position="7"/>
        <end position="268"/>
    </location>
</feature>
<protein>
    <submittedName>
        <fullName evidence="2">GAF domain-containing protein</fullName>
    </submittedName>
</protein>
<proteinExistence type="predicted"/>
<dbReference type="Proteomes" id="UP000319313">
    <property type="component" value="Unassembled WGS sequence"/>
</dbReference>
<dbReference type="InterPro" id="IPR027417">
    <property type="entry name" value="P-loop_NTPase"/>
</dbReference>
<evidence type="ECO:0000313" key="2">
    <source>
        <dbReference type="EMBL" id="TRU26387.1"/>
    </source>
</evidence>
<dbReference type="EMBL" id="SFBL01000083">
    <property type="protein sequence ID" value="TRU26387.1"/>
    <property type="molecule type" value="Genomic_DNA"/>
</dbReference>
<dbReference type="SUPFAM" id="SSF55781">
    <property type="entry name" value="GAF domain-like"/>
    <property type="match status" value="1"/>
</dbReference>
<dbReference type="PROSITE" id="PS00108">
    <property type="entry name" value="PROTEIN_KINASE_ST"/>
    <property type="match status" value="1"/>
</dbReference>
<dbReference type="Gene3D" id="3.30.200.20">
    <property type="entry name" value="Phosphorylase Kinase, domain 1"/>
    <property type="match status" value="1"/>
</dbReference>
<dbReference type="PROSITE" id="PS50011">
    <property type="entry name" value="PROTEIN_KINASE_DOM"/>
    <property type="match status" value="1"/>
</dbReference>
<dbReference type="Pfam" id="PF00069">
    <property type="entry name" value="Pkinase"/>
    <property type="match status" value="1"/>
</dbReference>
<dbReference type="InterPro" id="IPR003018">
    <property type="entry name" value="GAF"/>
</dbReference>
<dbReference type="Pfam" id="PF14516">
    <property type="entry name" value="AAA_35"/>
    <property type="match status" value="1"/>
</dbReference>
<dbReference type="Gene3D" id="3.40.50.300">
    <property type="entry name" value="P-loop containing nucleotide triphosphate hydrolases"/>
    <property type="match status" value="2"/>
</dbReference>
<dbReference type="Pfam" id="PF01590">
    <property type="entry name" value="GAF"/>
    <property type="match status" value="1"/>
</dbReference>
<dbReference type="Pfam" id="PF13191">
    <property type="entry name" value="AAA_16"/>
    <property type="match status" value="1"/>
</dbReference>
<dbReference type="InterPro" id="IPR011009">
    <property type="entry name" value="Kinase-like_dom_sf"/>
</dbReference>
<comment type="caution">
    <text evidence="2">The sequence shown here is derived from an EMBL/GenBank/DDBJ whole genome shotgun (WGS) entry which is preliminary data.</text>
</comment>
<dbReference type="GO" id="GO:0004672">
    <property type="term" value="F:protein kinase activity"/>
    <property type="evidence" value="ECO:0007669"/>
    <property type="project" value="InterPro"/>
</dbReference>
<dbReference type="InterPro" id="IPR053159">
    <property type="entry name" value="Hybrid_Histidine_Kinase"/>
</dbReference>
<name>A0A552DVW2_MICAE</name>
<dbReference type="SUPFAM" id="SSF52540">
    <property type="entry name" value="P-loop containing nucleoside triphosphate hydrolases"/>
    <property type="match status" value="2"/>
</dbReference>
<dbReference type="PANTHER" id="PTHR43642">
    <property type="entry name" value="HYBRID SIGNAL TRANSDUCTION HISTIDINE KINASE G"/>
    <property type="match status" value="1"/>
</dbReference>
<reference evidence="2 3" key="1">
    <citation type="submission" date="2019-01" db="EMBL/GenBank/DDBJ databases">
        <title>Coherence of Microcystis species and biogeography revealed through population genomics.</title>
        <authorList>
            <person name="Perez-Carrascal O.M."/>
            <person name="Terrat Y."/>
            <person name="Giani A."/>
            <person name="Fortin N."/>
            <person name="Tromas N."/>
            <person name="Shapiro B.J."/>
        </authorList>
    </citation>
    <scope>NUCLEOTIDE SEQUENCE [LARGE SCALE GENOMIC DNA]</scope>
    <source>
        <strain evidence="2">Ma_SC_T_19800800_S464</strain>
    </source>
</reference>
<accession>A0A552DVW2</accession>
<dbReference type="InterPro" id="IPR008271">
    <property type="entry name" value="Ser/Thr_kinase_AS"/>
</dbReference>
<evidence type="ECO:0000259" key="1">
    <source>
        <dbReference type="PROSITE" id="PS50011"/>
    </source>
</evidence>
<dbReference type="SMART" id="SM00065">
    <property type="entry name" value="GAF"/>
    <property type="match status" value="1"/>
</dbReference>
<dbReference type="PANTHER" id="PTHR43642:SF1">
    <property type="entry name" value="HYBRID SIGNAL TRANSDUCTION HISTIDINE KINASE G"/>
    <property type="match status" value="1"/>
</dbReference>
<dbReference type="InterPro" id="IPR029016">
    <property type="entry name" value="GAF-like_dom_sf"/>
</dbReference>
<gene>
    <name evidence="2" type="ORF">EWV81_10165</name>
</gene>
<dbReference type="Gene3D" id="3.30.450.40">
    <property type="match status" value="1"/>
</dbReference>
<dbReference type="InterPro" id="IPR000719">
    <property type="entry name" value="Prot_kinase_dom"/>
</dbReference>
<dbReference type="CDD" id="cd14014">
    <property type="entry name" value="STKc_PknB_like"/>
    <property type="match status" value="1"/>
</dbReference>
<organism evidence="2 3">
    <name type="scientific">Microcystis aeruginosa Ma_SC_T_19800800_S464</name>
    <dbReference type="NCBI Taxonomy" id="2486257"/>
    <lineage>
        <taxon>Bacteria</taxon>
        <taxon>Bacillati</taxon>
        <taxon>Cyanobacteriota</taxon>
        <taxon>Cyanophyceae</taxon>
        <taxon>Oscillatoriophycideae</taxon>
        <taxon>Chroococcales</taxon>
        <taxon>Microcystaceae</taxon>
        <taxon>Microcystis</taxon>
    </lineage>
</organism>
<dbReference type="GO" id="GO:0005524">
    <property type="term" value="F:ATP binding"/>
    <property type="evidence" value="ECO:0007669"/>
    <property type="project" value="InterPro"/>
</dbReference>
<sequence length="1903" mass="218581">MLALPNYEINHKIYEGVKSVVYRGKSCQKEQPVIIKVLKAEYPSIEEIVCWRQEHEIIQNLNYDGVVKSYGLVNYRHVFALILEDFGGQSLAEFLTAQHLSISQFLTIAISLADILIKIHQVPIIHKDIKPSNILINRETKQVKLTDFSIASNLTFEQQTITNPRFLQGTLAYMSPEQTGRMNRRIDHRSDFYSLGVTFYEMLTGMLPFRSQDLMELVHCHIAKQPPPLEQFSVPPMISNIVRKLMAKNAEERYQSAAGLKFDLETCLCQLEKQSRLKIFALGKRDYPNQLLIPQKLYGRSQEIVRLLEAFKRVANPKVAGVEKVESAIEIMLVSGYSGIGKTSIVNEVQKAIVEARGYFIRGKFEQLKRNIPYLALIQALQELIRQLLTENQEEIEGWKDHIIRAITPNAQIIIDVIPEVELIIGKQPEVPQLNSLEAENRFNQVFKEFIKVFCTPNHPLVIFLDDLQWIDSASLKLLQLIMTDKRSKYLFFIGAYRDNEVSSTHPLTLMLEKLKTTHLLINHLEIQPLSYDSVRQLIEETFNGKVNRDELKDLAELIFYKTQGNPFFISQFLKTLYSENLITYQVNIDRWIWSSEAIQSVGITDYNVVELIARNISKLPEKTQQLIKLAACIGNSFSLDLLAFVQQKSISATAKELAIALQQGFILPQSEDYQLPLLFDQIEYQKLNLENVEIKYKFLHDRVQQAAYSLIPESERKATHLQIGQFLLKKTTPQAQENKLFDIVNQLNFGIDLLKDTSDKEQLCQLNLRAGKKAKSANAYQASVNYLHFACQLLLLDSWQKQYELTFNIYLELAEAHYLNTNLETADNLCDFALLHVRSPLEQVKFYEIKIKINLAKGAIYLALNNGQKALEILGISLVESPPQALDIEKLARLGVMKEPNKLMAMKIFSLIYGPACFAESSIALPILYTEITLSQRYGNSPPVVYAYAVYGIIVSWLMLDIDLAYQLGQLSLRVLEKLNAKDFWAKAYVSISINITYKKHHIKQTLETLKKSMQKALEVGDLEFACHAANFYCDHLLFVGNNLEFVHNQQKQYIDFIVQYQQEHPLNLTKICAQFVEILVNESVVKNLTGTMLDEEKSLTQLLQVNNRISVFNIYFYKAWLCYLFKDYPQAIENSKIALEYSGFVKSEIIFTEHNFYYSLALLAQYRSLGQKNQKQYLKQVQENQKLMKCWQDHAPMNFEHKYNLIQAEIARVLRKPLTAMKYYDSAIAGAKKYEFIHEEALAYERASEFYFTLGREEIGKLYLRNAYHCYTRWGAKAKVKQLEEEYPKYLLGISNQNKSKGLSTTISTTGNDGEVLDLSTIIKASQAISGEIKLENLLQNLMKIVIENAGAQTGYLILEKEENWVIEAQGTIDQETINILESIPIESIDHDNSIPLLPTKIIYYVARTKETIVLNDATSEGQFTNDYYIVAKKTKSILCIPLLNQGQIKGIIYLENNLTTGAFTDERVELLNILAAQAAISIDNSRLYQTLEQRVQERTKELTNTLEVLKATQAELIFENDLLKSAEQPSNFVYQVGGSLPMDAPNYVVRQADRNLYKALKQGLFCYVLNARQMGKSSLMVRMMSQLQKEGIKCAVIDLTRLGTDNITPEQWYKGLAVDLLRSFGLIKQLKPFKAWWSEQLDLPPVQRLGEFMEEFLLVNDDFDHRQSGKSTVIFIDEIDSILGLNFEVSDFFALIRSFYNQRAIQPQFQELTFAFFGATTPSALITDPQKTPFNIGNAIELASFKEHEAQPLLYGLTEKVSNLQTMLKQVLSWTGGQPFLTQKLCQLMRDSEQLIPSNQEEQWLANLVAEKIIQDWEMQDQPEHLKTIQDRLLQSPNRTQLLTLYRQILHQEAIQIDNNPYLPELFLSGLVVKRHGKMDVHNRIYQTIFNNDWLERSLS</sequence>
<dbReference type="SMART" id="SM00220">
    <property type="entry name" value="S_TKc"/>
    <property type="match status" value="1"/>
</dbReference>
<evidence type="ECO:0000313" key="3">
    <source>
        <dbReference type="Proteomes" id="UP000319313"/>
    </source>
</evidence>